<dbReference type="Proteomes" id="UP000593562">
    <property type="component" value="Unassembled WGS sequence"/>
</dbReference>
<dbReference type="EMBL" id="JAAARO010000001">
    <property type="protein sequence ID" value="KAF5752342.1"/>
    <property type="molecule type" value="Genomic_DNA"/>
</dbReference>
<comment type="caution">
    <text evidence="2">The sequence shown here is derived from an EMBL/GenBank/DDBJ whole genome shotgun (WGS) entry which is preliminary data.</text>
</comment>
<feature type="region of interest" description="Disordered" evidence="1">
    <location>
        <begin position="118"/>
        <end position="212"/>
    </location>
</feature>
<gene>
    <name evidence="2" type="ORF">HS088_TW01G00250</name>
</gene>
<keyword evidence="3" id="KW-1185">Reference proteome</keyword>
<feature type="compositionally biased region" description="Pro residues" evidence="1">
    <location>
        <begin position="170"/>
        <end position="212"/>
    </location>
</feature>
<evidence type="ECO:0000313" key="3">
    <source>
        <dbReference type="Proteomes" id="UP000593562"/>
    </source>
</evidence>
<evidence type="ECO:0000256" key="1">
    <source>
        <dbReference type="SAM" id="MobiDB-lite"/>
    </source>
</evidence>
<name>A0A7J7E102_TRIWF</name>
<organism evidence="2 3">
    <name type="scientific">Tripterygium wilfordii</name>
    <name type="common">Thunder God vine</name>
    <dbReference type="NCBI Taxonomy" id="458696"/>
    <lineage>
        <taxon>Eukaryota</taxon>
        <taxon>Viridiplantae</taxon>
        <taxon>Streptophyta</taxon>
        <taxon>Embryophyta</taxon>
        <taxon>Tracheophyta</taxon>
        <taxon>Spermatophyta</taxon>
        <taxon>Magnoliopsida</taxon>
        <taxon>eudicotyledons</taxon>
        <taxon>Gunneridae</taxon>
        <taxon>Pentapetalae</taxon>
        <taxon>rosids</taxon>
        <taxon>fabids</taxon>
        <taxon>Celastrales</taxon>
        <taxon>Celastraceae</taxon>
        <taxon>Tripterygium</taxon>
    </lineage>
</organism>
<sequence length="264" mass="29678">MRMCTSCMTYTCPPLPRVSPLSCILTTHTHRWSIVIKNPTKIASENMSLVKVVIGSRSIVKKPIALPPKTLPFLPPLTAVPTIANALRIVDHNKPYLPSLVVFDFNLSSFPPEFPGKGPPEFPAVPNYDEPAFPPPEVPEITKSPEIEIDPSTPPEITTDPHPVTRPEFPRPPIPSPPDDPDIPLPHNPPPDLFPPRPPDNNPPPTIPPDVYPPMPRILTRLLRRRRIFNHLWAHLGRLYFRTWFLGPINVYVQSASNTWSYAQ</sequence>
<evidence type="ECO:0000313" key="2">
    <source>
        <dbReference type="EMBL" id="KAF5752342.1"/>
    </source>
</evidence>
<accession>A0A7J7E102</accession>
<dbReference type="InParanoid" id="A0A7J7E102"/>
<proteinExistence type="predicted"/>
<protein>
    <submittedName>
        <fullName evidence="2">Uncharacterized protein</fullName>
    </submittedName>
</protein>
<reference evidence="2 3" key="1">
    <citation type="journal article" date="2020" name="Nat. Commun.">
        <title>Genome of Tripterygium wilfordii and identification of cytochrome P450 involved in triptolide biosynthesis.</title>
        <authorList>
            <person name="Tu L."/>
            <person name="Su P."/>
            <person name="Zhang Z."/>
            <person name="Gao L."/>
            <person name="Wang J."/>
            <person name="Hu T."/>
            <person name="Zhou J."/>
            <person name="Zhang Y."/>
            <person name="Zhao Y."/>
            <person name="Liu Y."/>
            <person name="Song Y."/>
            <person name="Tong Y."/>
            <person name="Lu Y."/>
            <person name="Yang J."/>
            <person name="Xu C."/>
            <person name="Jia M."/>
            <person name="Peters R.J."/>
            <person name="Huang L."/>
            <person name="Gao W."/>
        </authorList>
    </citation>
    <scope>NUCLEOTIDE SEQUENCE [LARGE SCALE GENOMIC DNA]</scope>
    <source>
        <strain evidence="3">cv. XIE 37</strain>
        <tissue evidence="2">Leaf</tissue>
    </source>
</reference>
<dbReference type="AlphaFoldDB" id="A0A7J7E102"/>